<dbReference type="EMBL" id="CP136595">
    <property type="protein sequence ID" value="WOE76719.1"/>
    <property type="molecule type" value="Genomic_DNA"/>
</dbReference>
<evidence type="ECO:0008006" key="3">
    <source>
        <dbReference type="Google" id="ProtNLM"/>
    </source>
</evidence>
<dbReference type="InterPro" id="IPR029044">
    <property type="entry name" value="Nucleotide-diphossugar_trans"/>
</dbReference>
<organism evidence="1 2">
    <name type="scientific">Alterisphingorhabdus coralli</name>
    <dbReference type="NCBI Taxonomy" id="3071408"/>
    <lineage>
        <taxon>Bacteria</taxon>
        <taxon>Pseudomonadati</taxon>
        <taxon>Pseudomonadota</taxon>
        <taxon>Alphaproteobacteria</taxon>
        <taxon>Sphingomonadales</taxon>
        <taxon>Sphingomonadaceae</taxon>
        <taxon>Alterisphingorhabdus (ex Yan et al. 2024)</taxon>
    </lineage>
</organism>
<sequence>MKFFIAIPSATGSVTLDTMQSIVTLTNWLAVKQHKWLMQHTSSAMLVYSRNTLAQSFLASDCDQLLMIDNDVGFTIHALEAIIENDHHCVGANFPSRHLDIKRFYMRAREGLPLNWCLDEARPLVNSGVMESNAIHIVETIGTGFLKCDRAVFQAMIDKGIAQQRLLKTLSQQEHQYDFFSPFGLDTENQLGEDTAFSYKVRRAGYTLHLYHGPGLRHTGPMQHETL</sequence>
<name>A0AA97F972_9SPHN</name>
<keyword evidence="1" id="KW-0614">Plasmid</keyword>
<dbReference type="SUPFAM" id="SSF53448">
    <property type="entry name" value="Nucleotide-diphospho-sugar transferases"/>
    <property type="match status" value="1"/>
</dbReference>
<accession>A0AA97F972</accession>
<protein>
    <recommendedName>
        <fullName evidence="3">Glycosyltransferase</fullName>
    </recommendedName>
</protein>
<reference evidence="1 2" key="1">
    <citation type="submission" date="2023-10" db="EMBL/GenBank/DDBJ databases">
        <title>Complete genome sequence of a Sphingomonadaceae bacterium.</title>
        <authorList>
            <person name="Yan C."/>
        </authorList>
    </citation>
    <scope>NUCLEOTIDE SEQUENCE [LARGE SCALE GENOMIC DNA]</scope>
    <source>
        <strain evidence="1 2">SCSIO 66989</strain>
        <plasmid evidence="1 2">unnamed</plasmid>
    </source>
</reference>
<dbReference type="RefSeq" id="WP_317084652.1">
    <property type="nucleotide sequence ID" value="NZ_CP136595.1"/>
</dbReference>
<dbReference type="KEGG" id="acoa:RB602_15145"/>
<proteinExistence type="predicted"/>
<gene>
    <name evidence="1" type="ORF">RB602_15145</name>
</gene>
<keyword evidence="2" id="KW-1185">Reference proteome</keyword>
<dbReference type="Proteomes" id="UP001302429">
    <property type="component" value="Plasmid unnamed"/>
</dbReference>
<evidence type="ECO:0000313" key="1">
    <source>
        <dbReference type="EMBL" id="WOE76719.1"/>
    </source>
</evidence>
<geneLocation type="plasmid" evidence="1 2">
    <name>unnamed</name>
</geneLocation>
<evidence type="ECO:0000313" key="2">
    <source>
        <dbReference type="Proteomes" id="UP001302429"/>
    </source>
</evidence>
<dbReference type="AlphaFoldDB" id="A0AA97F972"/>